<keyword evidence="7" id="KW-1185">Reference proteome</keyword>
<evidence type="ECO:0000259" key="5">
    <source>
        <dbReference type="PROSITE" id="PS51767"/>
    </source>
</evidence>
<dbReference type="InterPro" id="IPR032861">
    <property type="entry name" value="TAXi_N"/>
</dbReference>
<organism evidence="6 7">
    <name type="scientific">Striga asiatica</name>
    <name type="common">Asiatic witchweed</name>
    <name type="synonym">Buchnera asiatica</name>
    <dbReference type="NCBI Taxonomy" id="4170"/>
    <lineage>
        <taxon>Eukaryota</taxon>
        <taxon>Viridiplantae</taxon>
        <taxon>Streptophyta</taxon>
        <taxon>Embryophyta</taxon>
        <taxon>Tracheophyta</taxon>
        <taxon>Spermatophyta</taxon>
        <taxon>Magnoliopsida</taxon>
        <taxon>eudicotyledons</taxon>
        <taxon>Gunneridae</taxon>
        <taxon>Pentapetalae</taxon>
        <taxon>asterids</taxon>
        <taxon>lamiids</taxon>
        <taxon>Lamiales</taxon>
        <taxon>Orobanchaceae</taxon>
        <taxon>Buchnereae</taxon>
        <taxon>Striga</taxon>
    </lineage>
</organism>
<dbReference type="InterPro" id="IPR001461">
    <property type="entry name" value="Aspartic_peptidase_A1"/>
</dbReference>
<name>A0A5A7QTI5_STRAF</name>
<comment type="caution">
    <text evidence="6">The sequence shown here is derived from an EMBL/GenBank/DDBJ whole genome shotgun (WGS) entry which is preliminary data.</text>
</comment>
<accession>A0A5A7QTI5</accession>
<dbReference type="PANTHER" id="PTHR13683">
    <property type="entry name" value="ASPARTYL PROTEASES"/>
    <property type="match status" value="1"/>
</dbReference>
<evidence type="ECO:0000256" key="4">
    <source>
        <dbReference type="SAM" id="SignalP"/>
    </source>
</evidence>
<protein>
    <submittedName>
        <fullName evidence="6">Eukaryotic aspartyl protease family protein</fullName>
    </submittedName>
</protein>
<dbReference type="AlphaFoldDB" id="A0A5A7QTI5"/>
<dbReference type="Proteomes" id="UP000325081">
    <property type="component" value="Unassembled WGS sequence"/>
</dbReference>
<reference evidence="7" key="1">
    <citation type="journal article" date="2019" name="Curr. Biol.">
        <title>Genome Sequence of Striga asiatica Provides Insight into the Evolution of Plant Parasitism.</title>
        <authorList>
            <person name="Yoshida S."/>
            <person name="Kim S."/>
            <person name="Wafula E.K."/>
            <person name="Tanskanen J."/>
            <person name="Kim Y.M."/>
            <person name="Honaas L."/>
            <person name="Yang Z."/>
            <person name="Spallek T."/>
            <person name="Conn C.E."/>
            <person name="Ichihashi Y."/>
            <person name="Cheong K."/>
            <person name="Cui S."/>
            <person name="Der J.P."/>
            <person name="Gundlach H."/>
            <person name="Jiao Y."/>
            <person name="Hori C."/>
            <person name="Ishida J.K."/>
            <person name="Kasahara H."/>
            <person name="Kiba T."/>
            <person name="Kim M.S."/>
            <person name="Koo N."/>
            <person name="Laohavisit A."/>
            <person name="Lee Y.H."/>
            <person name="Lumba S."/>
            <person name="McCourt P."/>
            <person name="Mortimer J.C."/>
            <person name="Mutuku J.M."/>
            <person name="Nomura T."/>
            <person name="Sasaki-Sekimoto Y."/>
            <person name="Seto Y."/>
            <person name="Wang Y."/>
            <person name="Wakatake T."/>
            <person name="Sakakibara H."/>
            <person name="Demura T."/>
            <person name="Yamaguchi S."/>
            <person name="Yoneyama K."/>
            <person name="Manabe R.I."/>
            <person name="Nelson D.C."/>
            <person name="Schulman A.H."/>
            <person name="Timko M.P."/>
            <person name="dePamphilis C.W."/>
            <person name="Choi D."/>
            <person name="Shirasu K."/>
        </authorList>
    </citation>
    <scope>NUCLEOTIDE SEQUENCE [LARGE SCALE GENOMIC DNA]</scope>
    <source>
        <strain evidence="7">cv. UVA1</strain>
    </source>
</reference>
<dbReference type="Pfam" id="PF14543">
    <property type="entry name" value="TAXi_N"/>
    <property type="match status" value="1"/>
</dbReference>
<feature type="active site" evidence="2">
    <location>
        <position position="338"/>
    </location>
</feature>
<dbReference type="InterPro" id="IPR001969">
    <property type="entry name" value="Aspartic_peptidase_AS"/>
</dbReference>
<dbReference type="Gene3D" id="2.40.70.10">
    <property type="entry name" value="Acid Proteases"/>
    <property type="match status" value="2"/>
</dbReference>
<evidence type="ECO:0000313" key="6">
    <source>
        <dbReference type="EMBL" id="GER48655.1"/>
    </source>
</evidence>
<dbReference type="GO" id="GO:0006508">
    <property type="term" value="P:proteolysis"/>
    <property type="evidence" value="ECO:0007669"/>
    <property type="project" value="UniProtKB-KW"/>
</dbReference>
<dbReference type="Pfam" id="PF14541">
    <property type="entry name" value="TAXi_C"/>
    <property type="match status" value="1"/>
</dbReference>
<feature type="domain" description="Peptidase A1" evidence="5">
    <location>
        <begin position="124"/>
        <end position="454"/>
    </location>
</feature>
<feature type="chain" id="PRO_5022916286" evidence="4">
    <location>
        <begin position="21"/>
        <end position="459"/>
    </location>
</feature>
<dbReference type="SUPFAM" id="SSF50630">
    <property type="entry name" value="Acid proteases"/>
    <property type="match status" value="1"/>
</dbReference>
<dbReference type="OrthoDB" id="2747330at2759"/>
<feature type="region of interest" description="Disordered" evidence="3">
    <location>
        <begin position="81"/>
        <end position="108"/>
    </location>
</feature>
<feature type="active site" evidence="2">
    <location>
        <position position="142"/>
    </location>
</feature>
<comment type="similarity">
    <text evidence="1">Belongs to the peptidase A1 family.</text>
</comment>
<dbReference type="PANTHER" id="PTHR13683:SF750">
    <property type="entry name" value="ASPARTYL PROTEASE AED1"/>
    <property type="match status" value="1"/>
</dbReference>
<feature type="compositionally biased region" description="Polar residues" evidence="3">
    <location>
        <begin position="81"/>
        <end position="101"/>
    </location>
</feature>
<keyword evidence="6" id="KW-0378">Hydrolase</keyword>
<dbReference type="EMBL" id="BKCP01008292">
    <property type="protein sequence ID" value="GER48655.1"/>
    <property type="molecule type" value="Genomic_DNA"/>
</dbReference>
<keyword evidence="4" id="KW-0732">Signal</keyword>
<evidence type="ECO:0000256" key="3">
    <source>
        <dbReference type="SAM" id="MobiDB-lite"/>
    </source>
</evidence>
<proteinExistence type="inferred from homology"/>
<feature type="signal peptide" evidence="4">
    <location>
        <begin position="1"/>
        <end position="20"/>
    </location>
</feature>
<dbReference type="PROSITE" id="PS00141">
    <property type="entry name" value="ASP_PROTEASE"/>
    <property type="match status" value="1"/>
</dbReference>
<dbReference type="GO" id="GO:0004190">
    <property type="term" value="F:aspartic-type endopeptidase activity"/>
    <property type="evidence" value="ECO:0007669"/>
    <property type="project" value="InterPro"/>
</dbReference>
<dbReference type="PROSITE" id="PS51257">
    <property type="entry name" value="PROKAR_LIPOPROTEIN"/>
    <property type="match status" value="1"/>
</dbReference>
<sequence>MKFLFYSSLLLTILLSSCWSKKNWAASDSENEFHVLDIAAHLSTSVCQTTPPPGLKKRQSSAVAEVIHRHGACAAELLSKNQTKSSQPRLGDQSRVNSFIQKRQRGRGRDLPVYSGHFLHDGNYIVTMSLGTPERKLFLILDTGSDLTWFQCQPCSLTCHTQQGPIFDPYKSTSYSDSSWNSSECSALAASCIPGRSITNKCTYTITYGDDSVSTGYLGKDKLTIAPNEAFPDFACGCSLFTQGNFGLENGLVGLGKGPISLVSQTAKKYGGCFSYCLPSTSAKGFLLLGKDYDHTTKFTPLIDHPSSYIVNITAIAVEGRNLPANNIYMPPIPILVDSGTVISRLPSDVYKALSSKFRQAMRTKYGYKGDFFGDGFFDTCFVPNSNKTPVPSVSFTFQNNVKVDLDASGTVYVFNESFVCLAFTDDNFAIFGNTQQKTFEVVYDVAGHRLGFRRGMCT</sequence>
<evidence type="ECO:0000313" key="7">
    <source>
        <dbReference type="Proteomes" id="UP000325081"/>
    </source>
</evidence>
<evidence type="ECO:0000256" key="2">
    <source>
        <dbReference type="PIRSR" id="PIRSR601461-1"/>
    </source>
</evidence>
<dbReference type="InterPro" id="IPR033121">
    <property type="entry name" value="PEPTIDASE_A1"/>
</dbReference>
<keyword evidence="6" id="KW-0645">Protease</keyword>
<gene>
    <name evidence="6" type="ORF">STAS_25815</name>
</gene>
<dbReference type="InterPro" id="IPR032799">
    <property type="entry name" value="TAXi_C"/>
</dbReference>
<dbReference type="InterPro" id="IPR021109">
    <property type="entry name" value="Peptidase_aspartic_dom_sf"/>
</dbReference>
<dbReference type="FunFam" id="2.40.70.10:FF:000031">
    <property type="entry name" value="Aspartyl protease AED1"/>
    <property type="match status" value="1"/>
</dbReference>
<dbReference type="PROSITE" id="PS51767">
    <property type="entry name" value="PEPTIDASE_A1"/>
    <property type="match status" value="1"/>
</dbReference>
<evidence type="ECO:0000256" key="1">
    <source>
        <dbReference type="ARBA" id="ARBA00007447"/>
    </source>
</evidence>